<feature type="domain" description="Methyltransferase" evidence="2">
    <location>
        <begin position="71"/>
        <end position="171"/>
    </location>
</feature>
<reference evidence="3" key="1">
    <citation type="submission" date="2021-03" db="EMBL/GenBank/DDBJ databases">
        <title>Comparative genomics and phylogenomic investigation of the class Geoglossomycetes provide insights into ecological specialization and systematics.</title>
        <authorList>
            <person name="Melie T."/>
            <person name="Pirro S."/>
            <person name="Miller A.N."/>
            <person name="Quandt A."/>
        </authorList>
    </citation>
    <scope>NUCLEOTIDE SEQUENCE</scope>
    <source>
        <strain evidence="3">CAQ_001_2017</strain>
    </source>
</reference>
<dbReference type="SUPFAM" id="SSF53335">
    <property type="entry name" value="S-adenosyl-L-methionine-dependent methyltransferases"/>
    <property type="match status" value="1"/>
</dbReference>
<dbReference type="Pfam" id="PF13649">
    <property type="entry name" value="Methyltransf_25"/>
    <property type="match status" value="1"/>
</dbReference>
<dbReference type="EMBL" id="JAGHQM010000153">
    <property type="protein sequence ID" value="KAH0564974.1"/>
    <property type="molecule type" value="Genomic_DNA"/>
</dbReference>
<sequence>MADISEANRKHFDERASSYDNKAWHHKLFDQLTREIQERKDWIGVSWIEDSSDSDPRERLTEGEAERTVRVLDYACGTGMISRTFAPLVSELRGVDISENMVHEYNTRASNQGLSPQEMSAICGDLLAHTPSSSLATKEYFNFDLAVVGLGFHHFTDPLLAAKRLVERLKPATGILLVIDFMPHAPVAPIHHGQHPSHGVEHVIAHHGFAEEVTKKIFEEAGCVDIDVVILGKGFTMGEGEVKHERSIFLARGRRA</sequence>
<comment type="caution">
    <text evidence="3">The sequence shown here is derived from an EMBL/GenBank/DDBJ whole genome shotgun (WGS) entry which is preliminary data.</text>
</comment>
<dbReference type="GO" id="GO:0016740">
    <property type="term" value="F:transferase activity"/>
    <property type="evidence" value="ECO:0007669"/>
    <property type="project" value="UniProtKB-KW"/>
</dbReference>
<dbReference type="InterPro" id="IPR029063">
    <property type="entry name" value="SAM-dependent_MTases_sf"/>
</dbReference>
<dbReference type="AlphaFoldDB" id="A0A9P8LGH5"/>
<accession>A0A9P8LGH5</accession>
<gene>
    <name evidence="3" type="ORF">GP486_001637</name>
</gene>
<evidence type="ECO:0000313" key="4">
    <source>
        <dbReference type="Proteomes" id="UP000750711"/>
    </source>
</evidence>
<dbReference type="InterPro" id="IPR041698">
    <property type="entry name" value="Methyltransf_25"/>
</dbReference>
<dbReference type="Proteomes" id="UP000750711">
    <property type="component" value="Unassembled WGS sequence"/>
</dbReference>
<dbReference type="PANTHER" id="PTHR43861:SF3">
    <property type="entry name" value="PUTATIVE (AFU_ORTHOLOGUE AFUA_2G14390)-RELATED"/>
    <property type="match status" value="1"/>
</dbReference>
<keyword evidence="1" id="KW-0808">Transferase</keyword>
<dbReference type="CDD" id="cd02440">
    <property type="entry name" value="AdoMet_MTases"/>
    <property type="match status" value="1"/>
</dbReference>
<evidence type="ECO:0000256" key="1">
    <source>
        <dbReference type="ARBA" id="ARBA00022679"/>
    </source>
</evidence>
<dbReference type="PANTHER" id="PTHR43861">
    <property type="entry name" value="TRANS-ACONITATE 2-METHYLTRANSFERASE-RELATED"/>
    <property type="match status" value="1"/>
</dbReference>
<protein>
    <recommendedName>
        <fullName evidence="2">Methyltransferase domain-containing protein</fullName>
    </recommendedName>
</protein>
<organism evidence="3 4">
    <name type="scientific">Trichoglossum hirsutum</name>
    <dbReference type="NCBI Taxonomy" id="265104"/>
    <lineage>
        <taxon>Eukaryota</taxon>
        <taxon>Fungi</taxon>
        <taxon>Dikarya</taxon>
        <taxon>Ascomycota</taxon>
        <taxon>Pezizomycotina</taxon>
        <taxon>Geoglossomycetes</taxon>
        <taxon>Geoglossales</taxon>
        <taxon>Geoglossaceae</taxon>
        <taxon>Trichoglossum</taxon>
    </lineage>
</organism>
<keyword evidence="4" id="KW-1185">Reference proteome</keyword>
<name>A0A9P8LGH5_9PEZI</name>
<evidence type="ECO:0000259" key="2">
    <source>
        <dbReference type="Pfam" id="PF13649"/>
    </source>
</evidence>
<evidence type="ECO:0000313" key="3">
    <source>
        <dbReference type="EMBL" id="KAH0564974.1"/>
    </source>
</evidence>
<proteinExistence type="predicted"/>
<dbReference type="Gene3D" id="3.40.50.150">
    <property type="entry name" value="Vaccinia Virus protein VP39"/>
    <property type="match status" value="1"/>
</dbReference>